<feature type="domain" description="Methyltransferase" evidence="1">
    <location>
        <begin position="34"/>
        <end position="153"/>
    </location>
</feature>
<evidence type="ECO:0000313" key="3">
    <source>
        <dbReference type="Proteomes" id="UP000658733"/>
    </source>
</evidence>
<evidence type="ECO:0000313" key="2">
    <source>
        <dbReference type="EMBL" id="MBF4468250.1"/>
    </source>
</evidence>
<comment type="caution">
    <text evidence="2">The sequence shown here is derived from an EMBL/GenBank/DDBJ whole genome shotgun (WGS) entry which is preliminary data.</text>
</comment>
<evidence type="ECO:0000259" key="1">
    <source>
        <dbReference type="Pfam" id="PF13847"/>
    </source>
</evidence>
<dbReference type="InterPro" id="IPR029063">
    <property type="entry name" value="SAM-dependent_MTases_sf"/>
</dbReference>
<dbReference type="CDD" id="cd02440">
    <property type="entry name" value="AdoMet_MTases"/>
    <property type="match status" value="1"/>
</dbReference>
<dbReference type="EMBL" id="JADIIN010000020">
    <property type="protein sequence ID" value="MBF4468250.1"/>
    <property type="molecule type" value="Genomic_DNA"/>
</dbReference>
<dbReference type="AlphaFoldDB" id="A0A843AN55"/>
<dbReference type="Pfam" id="PF13847">
    <property type="entry name" value="Methyltransf_31"/>
    <property type="match status" value="1"/>
</dbReference>
<dbReference type="GO" id="GO:0008168">
    <property type="term" value="F:methyltransferase activity"/>
    <property type="evidence" value="ECO:0007669"/>
    <property type="project" value="UniProtKB-KW"/>
</dbReference>
<proteinExistence type="predicted"/>
<dbReference type="GO" id="GO:0032259">
    <property type="term" value="P:methylation"/>
    <property type="evidence" value="ECO:0007669"/>
    <property type="project" value="UniProtKB-KW"/>
</dbReference>
<sequence length="182" mass="20740">MANTDVCSYKMAGFFDSKIRKLFQNPEKILSPYINKGMTVLDLGCGPGFFTIEMAKIVGETGKVVGADLQEEMLSKVKSKIQGTNLEDIIELHNTQKDSIGLNEKFDFILVFYMLHEVPNQDKTLKELHDLLNNQGKLLIVEPKGHVSKKDFEKSISLMKQYFKTFEGPKVFYSYSVILEKM</sequence>
<protein>
    <submittedName>
        <fullName evidence="2">Class I SAM-dependent methyltransferase</fullName>
    </submittedName>
</protein>
<dbReference type="SUPFAM" id="SSF53335">
    <property type="entry name" value="S-adenosyl-L-methionine-dependent methyltransferases"/>
    <property type="match status" value="1"/>
</dbReference>
<name>A0A843AN55_METAZ</name>
<gene>
    <name evidence="2" type="ORF">ISP01_02485</name>
</gene>
<dbReference type="Gene3D" id="3.40.50.150">
    <property type="entry name" value="Vaccinia Virus protein VP39"/>
    <property type="match status" value="1"/>
</dbReference>
<dbReference type="PANTHER" id="PTHR43861">
    <property type="entry name" value="TRANS-ACONITATE 2-METHYLTRANSFERASE-RELATED"/>
    <property type="match status" value="1"/>
</dbReference>
<dbReference type="Proteomes" id="UP000658733">
    <property type="component" value="Unassembled WGS sequence"/>
</dbReference>
<organism evidence="2 3">
    <name type="scientific">Methanobrevibacter arboriphilus</name>
    <dbReference type="NCBI Taxonomy" id="39441"/>
    <lineage>
        <taxon>Archaea</taxon>
        <taxon>Methanobacteriati</taxon>
        <taxon>Methanobacteriota</taxon>
        <taxon>Methanomada group</taxon>
        <taxon>Methanobacteria</taxon>
        <taxon>Methanobacteriales</taxon>
        <taxon>Methanobacteriaceae</taxon>
        <taxon>Methanobrevibacter</taxon>
    </lineage>
</organism>
<dbReference type="RefSeq" id="WP_278521984.1">
    <property type="nucleotide sequence ID" value="NZ_JADIIN010000020.1"/>
</dbReference>
<keyword evidence="2" id="KW-0489">Methyltransferase</keyword>
<keyword evidence="2" id="KW-0808">Transferase</keyword>
<reference evidence="2" key="1">
    <citation type="submission" date="2020-10" db="EMBL/GenBank/DDBJ databases">
        <title>Dehalococcoides mccartyi of a TCE/Cr reducing biochatode.</title>
        <authorList>
            <person name="Matturro B."/>
        </authorList>
    </citation>
    <scope>NUCLEOTIDE SEQUENCE</scope>
    <source>
        <strain evidence="2">Bin4</strain>
    </source>
</reference>
<dbReference type="InterPro" id="IPR025714">
    <property type="entry name" value="Methyltranfer_dom"/>
</dbReference>
<accession>A0A843AN55</accession>